<dbReference type="Pfam" id="PF03626">
    <property type="entry name" value="COX4_pro"/>
    <property type="match status" value="1"/>
</dbReference>
<evidence type="ECO:0000256" key="1">
    <source>
        <dbReference type="ARBA" id="ARBA00004651"/>
    </source>
</evidence>
<name>A0ABX1VDL9_9PLAN</name>
<dbReference type="EMBL" id="WTPX01000065">
    <property type="protein sequence ID" value="NNJ26188.1"/>
    <property type="molecule type" value="Genomic_DNA"/>
</dbReference>
<protein>
    <recommendedName>
        <fullName evidence="9">Caa(3)-type oxidase subunit IV</fullName>
    </recommendedName>
</protein>
<organism evidence="7 8">
    <name type="scientific">Alienimonas chondri</name>
    <dbReference type="NCBI Taxonomy" id="2681879"/>
    <lineage>
        <taxon>Bacteria</taxon>
        <taxon>Pseudomonadati</taxon>
        <taxon>Planctomycetota</taxon>
        <taxon>Planctomycetia</taxon>
        <taxon>Planctomycetales</taxon>
        <taxon>Planctomycetaceae</taxon>
        <taxon>Alienimonas</taxon>
    </lineage>
</organism>
<reference evidence="7 8" key="1">
    <citation type="journal article" date="2020" name="Syst. Appl. Microbiol.">
        <title>Alienimonas chondri sp. nov., a novel planctomycete isolated from the biofilm of the red alga Chondrus crispus.</title>
        <authorList>
            <person name="Vitorino I."/>
            <person name="Albuquerque L."/>
            <person name="Wiegand S."/>
            <person name="Kallscheuer N."/>
            <person name="da Costa M.S."/>
            <person name="Lobo-da-Cunha A."/>
            <person name="Jogler C."/>
            <person name="Lage O.M."/>
        </authorList>
    </citation>
    <scope>NUCLEOTIDE SEQUENCE [LARGE SCALE GENOMIC DNA]</scope>
    <source>
        <strain evidence="7 8">LzC2</strain>
    </source>
</reference>
<evidence type="ECO:0000256" key="6">
    <source>
        <dbReference type="SAM" id="Phobius"/>
    </source>
</evidence>
<evidence type="ECO:0000313" key="7">
    <source>
        <dbReference type="EMBL" id="NNJ26188.1"/>
    </source>
</evidence>
<keyword evidence="8" id="KW-1185">Reference proteome</keyword>
<feature type="transmembrane region" description="Helical" evidence="6">
    <location>
        <begin position="78"/>
        <end position="99"/>
    </location>
</feature>
<keyword evidence="4 6" id="KW-1133">Transmembrane helix</keyword>
<keyword evidence="5 6" id="KW-0472">Membrane</keyword>
<comment type="caution">
    <text evidence="7">The sequence shown here is derived from an EMBL/GenBank/DDBJ whole genome shotgun (WGS) entry which is preliminary data.</text>
</comment>
<evidence type="ECO:0000256" key="2">
    <source>
        <dbReference type="ARBA" id="ARBA00022475"/>
    </source>
</evidence>
<sequence>MNPSSQAPAKPQAAADDHPHANYLAVFGALCALTLVSVGFDLLPNPPKLVLAALVFGVATAKAYCVMAWFMHLKFEGAWKYIVLVPTSLLGLGLVLALLPDIGIHYYTVEADSDVTAVGPVENPPGTGVELNETGAGE</sequence>
<evidence type="ECO:0000256" key="3">
    <source>
        <dbReference type="ARBA" id="ARBA00022692"/>
    </source>
</evidence>
<dbReference type="RefSeq" id="WP_171186965.1">
    <property type="nucleotide sequence ID" value="NZ_WTPX01000065.1"/>
</dbReference>
<evidence type="ECO:0008006" key="9">
    <source>
        <dbReference type="Google" id="ProtNLM"/>
    </source>
</evidence>
<keyword evidence="3 6" id="KW-0812">Transmembrane</keyword>
<evidence type="ECO:0000313" key="8">
    <source>
        <dbReference type="Proteomes" id="UP000609651"/>
    </source>
</evidence>
<dbReference type="InterPro" id="IPR005171">
    <property type="entry name" value="Cyt_c_oxidase_su4_prok"/>
</dbReference>
<evidence type="ECO:0000256" key="5">
    <source>
        <dbReference type="ARBA" id="ARBA00023136"/>
    </source>
</evidence>
<dbReference type="Proteomes" id="UP000609651">
    <property type="component" value="Unassembled WGS sequence"/>
</dbReference>
<comment type="subcellular location">
    <subcellularLocation>
        <location evidence="1">Cell membrane</location>
        <topology evidence="1">Multi-pass membrane protein</topology>
    </subcellularLocation>
</comment>
<proteinExistence type="predicted"/>
<accession>A0ABX1VDL9</accession>
<keyword evidence="2" id="KW-1003">Cell membrane</keyword>
<feature type="transmembrane region" description="Helical" evidence="6">
    <location>
        <begin position="50"/>
        <end position="72"/>
    </location>
</feature>
<evidence type="ECO:0000256" key="4">
    <source>
        <dbReference type="ARBA" id="ARBA00022989"/>
    </source>
</evidence>
<feature type="transmembrane region" description="Helical" evidence="6">
    <location>
        <begin position="20"/>
        <end position="43"/>
    </location>
</feature>
<gene>
    <name evidence="7" type="ORF">LzC2_22680</name>
</gene>